<evidence type="ECO:0000313" key="5">
    <source>
        <dbReference type="EMBL" id="NIK74226.1"/>
    </source>
</evidence>
<dbReference type="GO" id="GO:0000028">
    <property type="term" value="P:ribosomal small subunit assembly"/>
    <property type="evidence" value="ECO:0007669"/>
    <property type="project" value="TreeGrafter"/>
</dbReference>
<dbReference type="HAMAP" id="MF_01077">
    <property type="entry name" value="RimP"/>
    <property type="match status" value="1"/>
</dbReference>
<evidence type="ECO:0000256" key="1">
    <source>
        <dbReference type="ARBA" id="ARBA00022490"/>
    </source>
</evidence>
<dbReference type="Gene3D" id="3.30.300.70">
    <property type="entry name" value="RimP-like superfamily, N-terminal"/>
    <property type="match status" value="1"/>
</dbReference>
<dbReference type="Pfam" id="PF02576">
    <property type="entry name" value="RimP_N"/>
    <property type="match status" value="1"/>
</dbReference>
<keyword evidence="1 3" id="KW-0963">Cytoplasm</keyword>
<feature type="domain" description="Ribosome maturation factor RimP N-terminal" evidence="4">
    <location>
        <begin position="14"/>
        <end position="84"/>
    </location>
</feature>
<proteinExistence type="inferred from homology"/>
<dbReference type="SUPFAM" id="SSF75420">
    <property type="entry name" value="YhbC-like, N-terminal domain"/>
    <property type="match status" value="1"/>
</dbReference>
<accession>A0A846MRL5</accession>
<evidence type="ECO:0000256" key="3">
    <source>
        <dbReference type="HAMAP-Rule" id="MF_01077"/>
    </source>
</evidence>
<reference evidence="5 6" key="1">
    <citation type="submission" date="2020-03" db="EMBL/GenBank/DDBJ databases">
        <title>Genomic Encyclopedia of Type Strains, Phase IV (KMG-IV): sequencing the most valuable type-strain genomes for metagenomic binning, comparative biology and taxonomic classification.</title>
        <authorList>
            <person name="Goeker M."/>
        </authorList>
    </citation>
    <scope>NUCLEOTIDE SEQUENCE [LARGE SCALE GENOMIC DNA]</scope>
    <source>
        <strain evidence="5 6">DSM 5718</strain>
    </source>
</reference>
<dbReference type="PANTHER" id="PTHR33867:SF1">
    <property type="entry name" value="RIBOSOME MATURATION FACTOR RIMP"/>
    <property type="match status" value="1"/>
</dbReference>
<protein>
    <recommendedName>
        <fullName evidence="3">Ribosome maturation factor RimP</fullName>
    </recommendedName>
</protein>
<organism evidence="5 6">
    <name type="scientific">Thermonema lapsum</name>
    <dbReference type="NCBI Taxonomy" id="28195"/>
    <lineage>
        <taxon>Bacteria</taxon>
        <taxon>Pseudomonadati</taxon>
        <taxon>Bacteroidota</taxon>
        <taxon>Cytophagia</taxon>
        <taxon>Cytophagales</taxon>
        <taxon>Thermonemataceae</taxon>
        <taxon>Thermonema</taxon>
    </lineage>
</organism>
<dbReference type="Proteomes" id="UP000537126">
    <property type="component" value="Unassembled WGS sequence"/>
</dbReference>
<sequence length="158" mass="18045">MEVQELKERIRACIMPLIQEPYYLVDIEVKPFRRKTRVAIFVDTDTGIQIDECAELSRQIGDLLDQIAELDEGYTLEVSSPGLDRPLSGERQFRKNIGRHVSVHLTGNKQLLARLEAYTATSLQLTQLEPHPTAKGKWKETPIEVKLEDVEAIYVVVE</sequence>
<evidence type="ECO:0000313" key="6">
    <source>
        <dbReference type="Proteomes" id="UP000537126"/>
    </source>
</evidence>
<comment type="caution">
    <text evidence="5">The sequence shown here is derived from an EMBL/GenBank/DDBJ whole genome shotgun (WGS) entry which is preliminary data.</text>
</comment>
<evidence type="ECO:0000256" key="2">
    <source>
        <dbReference type="ARBA" id="ARBA00022517"/>
    </source>
</evidence>
<dbReference type="GO" id="GO:0005829">
    <property type="term" value="C:cytosol"/>
    <property type="evidence" value="ECO:0007669"/>
    <property type="project" value="TreeGrafter"/>
</dbReference>
<dbReference type="InterPro" id="IPR028989">
    <property type="entry name" value="RimP_N"/>
</dbReference>
<comment type="subcellular location">
    <subcellularLocation>
        <location evidence="3">Cytoplasm</location>
    </subcellularLocation>
</comment>
<dbReference type="InterPro" id="IPR035956">
    <property type="entry name" value="RimP_N_sf"/>
</dbReference>
<keyword evidence="2 3" id="KW-0690">Ribosome biogenesis</keyword>
<name>A0A846MRL5_9BACT</name>
<comment type="function">
    <text evidence="3">Required for maturation of 30S ribosomal subunits.</text>
</comment>
<comment type="similarity">
    <text evidence="3">Belongs to the RimP family.</text>
</comment>
<dbReference type="PANTHER" id="PTHR33867">
    <property type="entry name" value="RIBOSOME MATURATION FACTOR RIMP"/>
    <property type="match status" value="1"/>
</dbReference>
<dbReference type="GO" id="GO:0006412">
    <property type="term" value="P:translation"/>
    <property type="evidence" value="ECO:0007669"/>
    <property type="project" value="TreeGrafter"/>
</dbReference>
<dbReference type="RefSeq" id="WP_166919706.1">
    <property type="nucleotide sequence ID" value="NZ_JAASRN010000002.1"/>
</dbReference>
<dbReference type="InterPro" id="IPR003728">
    <property type="entry name" value="Ribosome_maturation_RimP"/>
</dbReference>
<keyword evidence="6" id="KW-1185">Reference proteome</keyword>
<gene>
    <name evidence="3" type="primary">rimP</name>
    <name evidence="5" type="ORF">FHS56_001739</name>
</gene>
<evidence type="ECO:0000259" key="4">
    <source>
        <dbReference type="Pfam" id="PF02576"/>
    </source>
</evidence>
<dbReference type="AlphaFoldDB" id="A0A846MRL5"/>
<dbReference type="EMBL" id="JAASRN010000002">
    <property type="protein sequence ID" value="NIK74226.1"/>
    <property type="molecule type" value="Genomic_DNA"/>
</dbReference>